<feature type="compositionally biased region" description="Low complexity" evidence="1">
    <location>
        <begin position="57"/>
        <end position="68"/>
    </location>
</feature>
<evidence type="ECO:0000256" key="1">
    <source>
        <dbReference type="SAM" id="MobiDB-lite"/>
    </source>
</evidence>
<feature type="compositionally biased region" description="Basic residues" evidence="1">
    <location>
        <begin position="128"/>
        <end position="137"/>
    </location>
</feature>
<feature type="region of interest" description="Disordered" evidence="1">
    <location>
        <begin position="27"/>
        <end position="147"/>
    </location>
</feature>
<feature type="compositionally biased region" description="Low complexity" evidence="1">
    <location>
        <begin position="109"/>
        <end position="127"/>
    </location>
</feature>
<feature type="compositionally biased region" description="Polar residues" evidence="1">
    <location>
        <begin position="85"/>
        <end position="99"/>
    </location>
</feature>
<dbReference type="AlphaFoldDB" id="A0A1I7TAE4"/>
<dbReference type="Proteomes" id="UP000095282">
    <property type="component" value="Unplaced"/>
</dbReference>
<dbReference type="WBParaSite" id="Csp11.Scaffold564.g4001.t1">
    <property type="protein sequence ID" value="Csp11.Scaffold564.g4001.t1"/>
    <property type="gene ID" value="Csp11.Scaffold564.g4001"/>
</dbReference>
<name>A0A1I7TAE4_9PELO</name>
<reference evidence="3" key="1">
    <citation type="submission" date="2016-11" db="UniProtKB">
        <authorList>
            <consortium name="WormBaseParasite"/>
        </authorList>
    </citation>
    <scope>IDENTIFICATION</scope>
</reference>
<proteinExistence type="predicted"/>
<accession>A0A1I7TAE4</accession>
<protein>
    <submittedName>
        <fullName evidence="3">Uncharacterized protein</fullName>
    </submittedName>
</protein>
<feature type="compositionally biased region" description="Polar residues" evidence="1">
    <location>
        <begin position="47"/>
        <end position="56"/>
    </location>
</feature>
<keyword evidence="2" id="KW-1185">Reference proteome</keyword>
<evidence type="ECO:0000313" key="3">
    <source>
        <dbReference type="WBParaSite" id="Csp11.Scaffold564.g4001.t1"/>
    </source>
</evidence>
<dbReference type="PANTHER" id="PTHR37970">
    <property type="entry name" value="PROTEIN CBG08587"/>
    <property type="match status" value="1"/>
</dbReference>
<organism evidence="2 3">
    <name type="scientific">Caenorhabditis tropicalis</name>
    <dbReference type="NCBI Taxonomy" id="1561998"/>
    <lineage>
        <taxon>Eukaryota</taxon>
        <taxon>Metazoa</taxon>
        <taxon>Ecdysozoa</taxon>
        <taxon>Nematoda</taxon>
        <taxon>Chromadorea</taxon>
        <taxon>Rhabditida</taxon>
        <taxon>Rhabditina</taxon>
        <taxon>Rhabditomorpha</taxon>
        <taxon>Rhabditoidea</taxon>
        <taxon>Rhabditidae</taxon>
        <taxon>Peloderinae</taxon>
        <taxon>Caenorhabditis</taxon>
    </lineage>
</organism>
<dbReference type="eggNOG" id="ENOG502S7MU">
    <property type="taxonomic scope" value="Eukaryota"/>
</dbReference>
<evidence type="ECO:0000313" key="2">
    <source>
        <dbReference type="Proteomes" id="UP000095282"/>
    </source>
</evidence>
<sequence>MVTKCDISAHEPAAIYVQPERIFSNLPPIATSSSGSNNINNNASFSRRMSNTPRSATTTIINNNSNTSVLPMSEHSAFSPYARPSSLTSSSKQDPQQYSPHVVLRPEPRLALPPLLQRQEGSDSNISKKIRSKRRERPRSVGLLDLG</sequence>
<feature type="compositionally biased region" description="Low complexity" evidence="1">
    <location>
        <begin position="32"/>
        <end position="46"/>
    </location>
</feature>
<dbReference type="PANTHER" id="PTHR37970:SF1">
    <property type="entry name" value="SERINE-RICH ADHESIN FOR PLATELETS"/>
    <property type="match status" value="1"/>
</dbReference>